<dbReference type="InterPro" id="IPR012666">
    <property type="entry name" value="CbtA_put"/>
</dbReference>
<accession>A0A964T6K6</accession>
<proteinExistence type="predicted"/>
<gene>
    <name evidence="3" type="ORF">E4O86_17365</name>
</gene>
<dbReference type="Pfam" id="PF09490">
    <property type="entry name" value="CbtA"/>
    <property type="match status" value="1"/>
</dbReference>
<feature type="chain" id="PRO_5037662014" evidence="2">
    <location>
        <begin position="25"/>
        <end position="240"/>
    </location>
</feature>
<feature type="signal peptide" evidence="2">
    <location>
        <begin position="1"/>
        <end position="24"/>
    </location>
</feature>
<evidence type="ECO:0000313" key="4">
    <source>
        <dbReference type="Proteomes" id="UP000773614"/>
    </source>
</evidence>
<dbReference type="RefSeq" id="WP_161141822.1">
    <property type="nucleotide sequence ID" value="NZ_SPKJ01000076.1"/>
</dbReference>
<dbReference type="NCBIfam" id="TIGR02458">
    <property type="entry name" value="CbtA"/>
    <property type="match status" value="1"/>
</dbReference>
<evidence type="ECO:0000256" key="1">
    <source>
        <dbReference type="SAM" id="Phobius"/>
    </source>
</evidence>
<comment type="caution">
    <text evidence="3">The sequence shown here is derived from an EMBL/GenBank/DDBJ whole genome shotgun (WGS) entry which is preliminary data.</text>
</comment>
<sequence length="240" mass="24031">MLRNLVLSAAAAGLAAGLLTSALQQVTTTPLIIEAERYEGGGHLDHAAVRHDQGLVLLVHATSAAEAPDAAEWAPAEGIERSLYTSLATIVLGFGFSLALLGAMLLAGGPVDGRTGLLFGIAGFAATALAPALGLPPEIPGSGAAALADRQLWWAMTAVATAGGLAGLFLGRSALPRIAGLVAIALPHVIGAPHPDAYLSTAPAELAGHFAAASLVLGAVFWAVLGFASGRAYAHFARPG</sequence>
<keyword evidence="4" id="KW-1185">Reference proteome</keyword>
<dbReference type="AlphaFoldDB" id="A0A964T6K6"/>
<dbReference type="Proteomes" id="UP000773614">
    <property type="component" value="Unassembled WGS sequence"/>
</dbReference>
<evidence type="ECO:0000313" key="3">
    <source>
        <dbReference type="EMBL" id="MYZ49481.1"/>
    </source>
</evidence>
<feature type="transmembrane region" description="Helical" evidence="1">
    <location>
        <begin position="153"/>
        <end position="171"/>
    </location>
</feature>
<feature type="transmembrane region" description="Helical" evidence="1">
    <location>
        <begin position="83"/>
        <end position="108"/>
    </location>
</feature>
<keyword evidence="1" id="KW-1133">Transmembrane helix</keyword>
<keyword evidence="1" id="KW-0472">Membrane</keyword>
<protein>
    <submittedName>
        <fullName evidence="3">Cobalt transporter</fullName>
    </submittedName>
</protein>
<feature type="transmembrane region" description="Helical" evidence="1">
    <location>
        <begin position="178"/>
        <end position="194"/>
    </location>
</feature>
<dbReference type="OrthoDB" id="9813640at2"/>
<feature type="transmembrane region" description="Helical" evidence="1">
    <location>
        <begin position="115"/>
        <end position="133"/>
    </location>
</feature>
<reference evidence="3" key="1">
    <citation type="submission" date="2019-03" db="EMBL/GenBank/DDBJ databases">
        <title>Afifella sp. nov., isolated from activated sludge.</title>
        <authorList>
            <person name="Li Q."/>
            <person name="Liu Y."/>
        </authorList>
    </citation>
    <scope>NUCLEOTIDE SEQUENCE</scope>
    <source>
        <strain evidence="3">L72</strain>
    </source>
</reference>
<feature type="transmembrane region" description="Helical" evidence="1">
    <location>
        <begin position="206"/>
        <end position="228"/>
    </location>
</feature>
<keyword evidence="1" id="KW-0812">Transmembrane</keyword>
<dbReference type="EMBL" id="SPKJ01000076">
    <property type="protein sequence ID" value="MYZ49481.1"/>
    <property type="molecule type" value="Genomic_DNA"/>
</dbReference>
<organism evidence="3 4">
    <name type="scientific">Propylenella binzhouense</name>
    <dbReference type="NCBI Taxonomy" id="2555902"/>
    <lineage>
        <taxon>Bacteria</taxon>
        <taxon>Pseudomonadati</taxon>
        <taxon>Pseudomonadota</taxon>
        <taxon>Alphaproteobacteria</taxon>
        <taxon>Hyphomicrobiales</taxon>
        <taxon>Propylenellaceae</taxon>
        <taxon>Propylenella</taxon>
    </lineage>
</organism>
<name>A0A964T6K6_9HYPH</name>
<evidence type="ECO:0000256" key="2">
    <source>
        <dbReference type="SAM" id="SignalP"/>
    </source>
</evidence>
<keyword evidence="2" id="KW-0732">Signal</keyword>